<comment type="cofactor">
    <cofactor evidence="9">
        <name>Mg(2+)</name>
        <dbReference type="ChEBI" id="CHEBI:18420"/>
    </cofactor>
    <text evidence="9">Binds 2 magnesium ions per monomer.</text>
</comment>
<sequence length="352" mass="35942">MGTKAGNWAGLLGSLVAGEDLSAEDTAWAMDLIMSGEASPARIAAFVVALRAKGETPAEVRGMADAMLAHARPLEITQRAVDIVGTGGDRTGSVNISTMAAIVLAASGVTVVKHGNRAASSKCGTADVLEELGVAIDLVPEGVRRCIEEVGIGFCFAPVFHPAFKHAGGPRREIGIPTAFNVLGPLTNPARPAAGLIGCADPRMAPVVAEVFATRGNSALVVRGDDGMDEITTTAASTVWAVHDGTVREDRLDPRDFGIPFSRPEDLQGGDAAVNAKAVRDLLAGAKGPVRDAVLLNAAGAAVAYDGPGTDLSGQLSAGLERVANAIDSGAAADLLDRWAIRSSALRAQLGA</sequence>
<keyword evidence="3 9" id="KW-0328">Glycosyltransferase</keyword>
<reference evidence="13" key="1">
    <citation type="submission" date="2016-10" db="EMBL/GenBank/DDBJ databases">
        <authorList>
            <person name="Varghese N."/>
            <person name="Submissions S."/>
        </authorList>
    </citation>
    <scope>NUCLEOTIDE SEQUENCE [LARGE SCALE GENOMIC DNA]</scope>
    <source>
        <strain evidence="13">CGMCC 4.3530</strain>
    </source>
</reference>
<keyword evidence="4 9" id="KW-0808">Transferase</keyword>
<feature type="binding site" evidence="9">
    <location>
        <position position="97"/>
    </location>
    <ligand>
        <name>Mg(2+)</name>
        <dbReference type="ChEBI" id="CHEBI:18420"/>
        <label>1</label>
    </ligand>
</feature>
<dbReference type="InterPro" id="IPR017459">
    <property type="entry name" value="Glycosyl_Trfase_fam3_N_dom"/>
</dbReference>
<evidence type="ECO:0000256" key="5">
    <source>
        <dbReference type="ARBA" id="ARBA00022822"/>
    </source>
</evidence>
<keyword evidence="6 9" id="KW-0057">Aromatic amino acid biosynthesis</keyword>
<gene>
    <name evidence="9" type="primary">trpD</name>
    <name evidence="12" type="ORF">SAMN05216215_1009233</name>
</gene>
<feature type="binding site" evidence="9">
    <location>
        <position position="85"/>
    </location>
    <ligand>
        <name>5-phospho-alpha-D-ribose 1-diphosphate</name>
        <dbReference type="ChEBI" id="CHEBI:58017"/>
    </ligand>
</feature>
<dbReference type="Pfam" id="PF02885">
    <property type="entry name" value="Glycos_trans_3N"/>
    <property type="match status" value="1"/>
</dbReference>
<dbReference type="Gene3D" id="1.20.970.10">
    <property type="entry name" value="Transferase, Pyrimidine Nucleoside Phosphorylase, Chain C"/>
    <property type="match status" value="1"/>
</dbReference>
<dbReference type="GO" id="GO:0005829">
    <property type="term" value="C:cytosol"/>
    <property type="evidence" value="ECO:0007669"/>
    <property type="project" value="TreeGrafter"/>
</dbReference>
<evidence type="ECO:0000256" key="3">
    <source>
        <dbReference type="ARBA" id="ARBA00022676"/>
    </source>
</evidence>
<evidence type="ECO:0000313" key="12">
    <source>
        <dbReference type="EMBL" id="SDX32197.1"/>
    </source>
</evidence>
<feature type="binding site" evidence="9">
    <location>
        <begin position="95"/>
        <end position="98"/>
    </location>
    <ligand>
        <name>5-phospho-alpha-D-ribose 1-diphosphate</name>
        <dbReference type="ChEBI" id="CHEBI:58017"/>
    </ligand>
</feature>
<feature type="binding site" evidence="9">
    <location>
        <position position="93"/>
    </location>
    <ligand>
        <name>5-phospho-alpha-D-ribose 1-diphosphate</name>
        <dbReference type="ChEBI" id="CHEBI:58017"/>
    </ligand>
</feature>
<dbReference type="AlphaFoldDB" id="A0A1H3AR94"/>
<feature type="binding site" evidence="9">
    <location>
        <position position="230"/>
    </location>
    <ligand>
        <name>Mg(2+)</name>
        <dbReference type="ChEBI" id="CHEBI:18420"/>
        <label>1</label>
    </ligand>
</feature>
<protein>
    <recommendedName>
        <fullName evidence="9">Anthranilate phosphoribosyltransferase</fullName>
        <ecNumber evidence="9">2.4.2.18</ecNumber>
    </recommendedName>
</protein>
<dbReference type="OrthoDB" id="9806430at2"/>
<evidence type="ECO:0000256" key="4">
    <source>
        <dbReference type="ARBA" id="ARBA00022679"/>
    </source>
</evidence>
<feature type="binding site" evidence="9">
    <location>
        <begin position="88"/>
        <end position="89"/>
    </location>
    <ligand>
        <name>5-phospho-alpha-D-ribose 1-diphosphate</name>
        <dbReference type="ChEBI" id="CHEBI:58017"/>
    </ligand>
</feature>
<evidence type="ECO:0000256" key="9">
    <source>
        <dbReference type="HAMAP-Rule" id="MF_00211"/>
    </source>
</evidence>
<comment type="similarity">
    <text evidence="9">Belongs to the anthranilate phosphoribosyltransferase family.</text>
</comment>
<feature type="domain" description="Glycosyl transferase family 3" evidence="10">
    <location>
        <begin position="78"/>
        <end position="332"/>
    </location>
</feature>
<keyword evidence="9" id="KW-0479">Metal-binding</keyword>
<dbReference type="NCBIfam" id="TIGR01245">
    <property type="entry name" value="trpD"/>
    <property type="match status" value="1"/>
</dbReference>
<evidence type="ECO:0000256" key="6">
    <source>
        <dbReference type="ARBA" id="ARBA00023141"/>
    </source>
</evidence>
<dbReference type="InterPro" id="IPR005940">
    <property type="entry name" value="Anthranilate_Pribosyl_Tfrase"/>
</dbReference>
<dbReference type="FunFam" id="3.40.1030.10:FF:000002">
    <property type="entry name" value="Anthranilate phosphoribosyltransferase"/>
    <property type="match status" value="1"/>
</dbReference>
<dbReference type="UniPathway" id="UPA00035">
    <property type="reaction ID" value="UER00041"/>
</dbReference>
<feature type="binding site" evidence="9">
    <location>
        <position position="125"/>
    </location>
    <ligand>
        <name>5-phospho-alpha-D-ribose 1-diphosphate</name>
        <dbReference type="ChEBI" id="CHEBI:58017"/>
    </ligand>
</feature>
<dbReference type="PANTHER" id="PTHR43285">
    <property type="entry name" value="ANTHRANILATE PHOSPHORIBOSYLTRANSFERASE"/>
    <property type="match status" value="1"/>
</dbReference>
<dbReference type="Pfam" id="PF00591">
    <property type="entry name" value="Glycos_transf_3"/>
    <property type="match status" value="1"/>
</dbReference>
<feature type="binding site" evidence="9">
    <location>
        <position position="85"/>
    </location>
    <ligand>
        <name>anthranilate</name>
        <dbReference type="ChEBI" id="CHEBI:16567"/>
        <label>1</label>
    </ligand>
</feature>
<evidence type="ECO:0000256" key="8">
    <source>
        <dbReference type="ARBA" id="ARBA00061188"/>
    </source>
</evidence>
<dbReference type="GO" id="GO:0000287">
    <property type="term" value="F:magnesium ion binding"/>
    <property type="evidence" value="ECO:0007669"/>
    <property type="project" value="UniProtKB-UniRule"/>
</dbReference>
<evidence type="ECO:0000256" key="7">
    <source>
        <dbReference type="ARBA" id="ARBA00052328"/>
    </source>
</evidence>
<comment type="caution">
    <text evidence="9">Lacks conserved residue(s) required for the propagation of feature annotation.</text>
</comment>
<dbReference type="InterPro" id="IPR000312">
    <property type="entry name" value="Glycosyl_Trfase_fam3"/>
</dbReference>
<feature type="binding site" evidence="9">
    <location>
        <position position="116"/>
    </location>
    <ligand>
        <name>anthranilate</name>
        <dbReference type="ChEBI" id="CHEBI:16567"/>
        <label>1</label>
    </ligand>
</feature>
<keyword evidence="2 9" id="KW-0028">Amino-acid biosynthesis</keyword>
<evidence type="ECO:0000256" key="1">
    <source>
        <dbReference type="ARBA" id="ARBA00004907"/>
    </source>
</evidence>
<dbReference type="PANTHER" id="PTHR43285:SF2">
    <property type="entry name" value="ANTHRANILATE PHOSPHORIBOSYLTRANSFERASE"/>
    <property type="match status" value="1"/>
</dbReference>
<dbReference type="Gene3D" id="3.40.1030.10">
    <property type="entry name" value="Nucleoside phosphorylase/phosphoribosyltransferase catalytic domain"/>
    <property type="match status" value="1"/>
</dbReference>
<evidence type="ECO:0000256" key="2">
    <source>
        <dbReference type="ARBA" id="ARBA00022605"/>
    </source>
</evidence>
<dbReference type="Proteomes" id="UP000199529">
    <property type="component" value="Unassembled WGS sequence"/>
</dbReference>
<dbReference type="GO" id="GO:0004048">
    <property type="term" value="F:anthranilate phosphoribosyltransferase activity"/>
    <property type="evidence" value="ECO:0007669"/>
    <property type="project" value="UniProtKB-UniRule"/>
</dbReference>
<comment type="catalytic activity">
    <reaction evidence="7 9">
        <text>N-(5-phospho-beta-D-ribosyl)anthranilate + diphosphate = 5-phospho-alpha-D-ribose 1-diphosphate + anthranilate</text>
        <dbReference type="Rhea" id="RHEA:11768"/>
        <dbReference type="ChEBI" id="CHEBI:16567"/>
        <dbReference type="ChEBI" id="CHEBI:18277"/>
        <dbReference type="ChEBI" id="CHEBI:33019"/>
        <dbReference type="ChEBI" id="CHEBI:58017"/>
        <dbReference type="EC" id="2.4.2.18"/>
    </reaction>
</comment>
<keyword evidence="13" id="KW-1185">Reference proteome</keyword>
<feature type="binding site" evidence="9">
    <location>
        <position position="171"/>
    </location>
    <ligand>
        <name>anthranilate</name>
        <dbReference type="ChEBI" id="CHEBI:16567"/>
        <label>2</label>
    </ligand>
</feature>
<comment type="function">
    <text evidence="9">Catalyzes the transfer of the phosphoribosyl group of 5-phosphorylribose-1-pyrophosphate (PRPP) to anthranilate to yield N-(5'-phosphoribosyl)-anthranilate (PRA).</text>
</comment>
<evidence type="ECO:0000259" key="10">
    <source>
        <dbReference type="Pfam" id="PF00591"/>
    </source>
</evidence>
<organism evidence="12 13">
    <name type="scientific">Saccharopolyspora shandongensis</name>
    <dbReference type="NCBI Taxonomy" id="418495"/>
    <lineage>
        <taxon>Bacteria</taxon>
        <taxon>Bacillati</taxon>
        <taxon>Actinomycetota</taxon>
        <taxon>Actinomycetes</taxon>
        <taxon>Pseudonocardiales</taxon>
        <taxon>Pseudonocardiaceae</taxon>
        <taxon>Saccharopolyspora</taxon>
    </lineage>
</organism>
<evidence type="ECO:0000259" key="11">
    <source>
        <dbReference type="Pfam" id="PF02885"/>
    </source>
</evidence>
<dbReference type="SUPFAM" id="SSF52418">
    <property type="entry name" value="Nucleoside phosphorylase/phosphoribosyltransferase catalytic domain"/>
    <property type="match status" value="1"/>
</dbReference>
<comment type="similarity">
    <text evidence="8">In the C-terminal section; belongs to the anthranilate phosphoribosyltransferase family.</text>
</comment>
<accession>A0A1H3AR94</accession>
<name>A0A1H3AR94_9PSEU</name>
<proteinExistence type="inferred from homology"/>
<dbReference type="GO" id="GO:0000162">
    <property type="term" value="P:L-tryptophan biosynthetic process"/>
    <property type="evidence" value="ECO:0007669"/>
    <property type="project" value="UniProtKB-UniRule"/>
</dbReference>
<evidence type="ECO:0000313" key="13">
    <source>
        <dbReference type="Proteomes" id="UP000199529"/>
    </source>
</evidence>
<feature type="domain" description="Glycosyl transferase family 3 N-terminal" evidence="11">
    <location>
        <begin position="11"/>
        <end position="71"/>
    </location>
</feature>
<dbReference type="InterPro" id="IPR035902">
    <property type="entry name" value="Nuc_phospho_transferase"/>
</dbReference>
<comment type="subunit">
    <text evidence="9">Homodimer.</text>
</comment>
<feature type="binding site" evidence="9">
    <location>
        <position position="229"/>
    </location>
    <ligand>
        <name>Mg(2+)</name>
        <dbReference type="ChEBI" id="CHEBI:18420"/>
        <label>2</label>
    </ligand>
</feature>
<feature type="binding site" evidence="9">
    <location>
        <position position="230"/>
    </location>
    <ligand>
        <name>Mg(2+)</name>
        <dbReference type="ChEBI" id="CHEBI:18420"/>
        <label>2</label>
    </ligand>
</feature>
<keyword evidence="9" id="KW-0460">Magnesium</keyword>
<dbReference type="EC" id="2.4.2.18" evidence="9"/>
<dbReference type="InterPro" id="IPR036320">
    <property type="entry name" value="Glycosyl_Trfase_fam3_N_dom_sf"/>
</dbReference>
<keyword evidence="5 9" id="KW-0822">Tryptophan biosynthesis</keyword>
<comment type="pathway">
    <text evidence="1 9">Amino-acid biosynthesis; L-tryptophan biosynthesis; L-tryptophan from chorismate: step 2/5.</text>
</comment>
<feature type="binding site" evidence="9">
    <location>
        <begin position="113"/>
        <end position="121"/>
    </location>
    <ligand>
        <name>5-phospho-alpha-D-ribose 1-diphosphate</name>
        <dbReference type="ChEBI" id="CHEBI:58017"/>
    </ligand>
</feature>
<dbReference type="EMBL" id="FNOK01000009">
    <property type="protein sequence ID" value="SDX32197.1"/>
    <property type="molecule type" value="Genomic_DNA"/>
</dbReference>
<dbReference type="STRING" id="418495.SAMN05216215_1009233"/>
<dbReference type="SUPFAM" id="SSF47648">
    <property type="entry name" value="Nucleoside phosphorylase/phosphoribosyltransferase N-terminal domain"/>
    <property type="match status" value="1"/>
</dbReference>
<dbReference type="RefSeq" id="WP_093265257.1">
    <property type="nucleotide sequence ID" value="NZ_FNOK01000009.1"/>
</dbReference>
<dbReference type="HAMAP" id="MF_00211">
    <property type="entry name" value="TrpD"/>
    <property type="match status" value="1"/>
</dbReference>